<sequence>MKPNTPRAATQSKQAKNALAVAVAEGKEDAKGKQQAPKKRGRPKKKPEPEPEPTPPASPEPDELEEEEEVQIVADIDDIDWKDEDGIKLTWQLITAIEGADETRASLFPPVGANKISGGRKKSEYQFDLAKKLFAEHPKYKDAFATIATAKDKKFWYSKIKNRLDALIKKVRAQIEEMGQTGAGVENEEDIMPGTALTTKWDLIKKDSPWFFHMRSLVGERPNLVHAGLGNNDSEVDMGILLSSRDHDLDDSSSLAADDAADLRTRSPSAAVSGVDPDGSDSDFAPAPTLASVKQKEKVAGKRKQPSGVESSGSLDIKPALKKTKPMTGISQPAAKKVSTTKPATIKDKFVATALAEEETAQQLLKLKQSKHEARKEVQLEKLRLQADAKAKKHEARLDLARLKMAQEHEYRMAQMRVAANQSHAGPSSHAGAYMGGLQSQMGTYSDLPILHTSSESGESGAESFNFSSDGVDSFDPQFGAFSYGSGSTQ</sequence>
<evidence type="ECO:0008006" key="5">
    <source>
        <dbReference type="Google" id="ProtNLM"/>
    </source>
</evidence>
<feature type="region of interest" description="Disordered" evidence="2">
    <location>
        <begin position="449"/>
        <end position="475"/>
    </location>
</feature>
<dbReference type="Proteomes" id="UP001215598">
    <property type="component" value="Unassembled WGS sequence"/>
</dbReference>
<feature type="region of interest" description="Disordered" evidence="2">
    <location>
        <begin position="1"/>
        <end position="68"/>
    </location>
</feature>
<keyword evidence="4" id="KW-1185">Reference proteome</keyword>
<feature type="compositionally biased region" description="Basic residues" evidence="2">
    <location>
        <begin position="36"/>
        <end position="45"/>
    </location>
</feature>
<evidence type="ECO:0000256" key="1">
    <source>
        <dbReference type="SAM" id="Coils"/>
    </source>
</evidence>
<accession>A0AAD7MIB4</accession>
<protein>
    <recommendedName>
        <fullName evidence="5">No apical meristem-associated C-terminal domain-containing protein</fullName>
    </recommendedName>
</protein>
<evidence type="ECO:0000313" key="4">
    <source>
        <dbReference type="Proteomes" id="UP001215598"/>
    </source>
</evidence>
<organism evidence="3 4">
    <name type="scientific">Mycena metata</name>
    <dbReference type="NCBI Taxonomy" id="1033252"/>
    <lineage>
        <taxon>Eukaryota</taxon>
        <taxon>Fungi</taxon>
        <taxon>Dikarya</taxon>
        <taxon>Basidiomycota</taxon>
        <taxon>Agaricomycotina</taxon>
        <taxon>Agaricomycetes</taxon>
        <taxon>Agaricomycetidae</taxon>
        <taxon>Agaricales</taxon>
        <taxon>Marasmiineae</taxon>
        <taxon>Mycenaceae</taxon>
        <taxon>Mycena</taxon>
    </lineage>
</organism>
<gene>
    <name evidence="3" type="ORF">B0H16DRAFT_1796957</name>
</gene>
<feature type="region of interest" description="Disordered" evidence="2">
    <location>
        <begin position="259"/>
        <end position="336"/>
    </location>
</feature>
<feature type="compositionally biased region" description="Low complexity" evidence="2">
    <location>
        <begin position="454"/>
        <end position="469"/>
    </location>
</feature>
<keyword evidence="1" id="KW-0175">Coiled coil</keyword>
<dbReference type="EMBL" id="JARKIB010000261">
    <property type="protein sequence ID" value="KAJ7718731.1"/>
    <property type="molecule type" value="Genomic_DNA"/>
</dbReference>
<name>A0AAD7MIB4_9AGAR</name>
<reference evidence="3" key="1">
    <citation type="submission" date="2023-03" db="EMBL/GenBank/DDBJ databases">
        <title>Massive genome expansion in bonnet fungi (Mycena s.s.) driven by repeated elements and novel gene families across ecological guilds.</title>
        <authorList>
            <consortium name="Lawrence Berkeley National Laboratory"/>
            <person name="Harder C.B."/>
            <person name="Miyauchi S."/>
            <person name="Viragh M."/>
            <person name="Kuo A."/>
            <person name="Thoen E."/>
            <person name="Andreopoulos B."/>
            <person name="Lu D."/>
            <person name="Skrede I."/>
            <person name="Drula E."/>
            <person name="Henrissat B."/>
            <person name="Morin E."/>
            <person name="Kohler A."/>
            <person name="Barry K."/>
            <person name="LaButti K."/>
            <person name="Morin E."/>
            <person name="Salamov A."/>
            <person name="Lipzen A."/>
            <person name="Mereny Z."/>
            <person name="Hegedus B."/>
            <person name="Baldrian P."/>
            <person name="Stursova M."/>
            <person name="Weitz H."/>
            <person name="Taylor A."/>
            <person name="Grigoriev I.V."/>
            <person name="Nagy L.G."/>
            <person name="Martin F."/>
            <person name="Kauserud H."/>
        </authorList>
    </citation>
    <scope>NUCLEOTIDE SEQUENCE</scope>
    <source>
        <strain evidence="3">CBHHK182m</strain>
    </source>
</reference>
<dbReference type="AlphaFoldDB" id="A0AAD7MIB4"/>
<proteinExistence type="predicted"/>
<comment type="caution">
    <text evidence="3">The sequence shown here is derived from an EMBL/GenBank/DDBJ whole genome shotgun (WGS) entry which is preliminary data.</text>
</comment>
<evidence type="ECO:0000313" key="3">
    <source>
        <dbReference type="EMBL" id="KAJ7718731.1"/>
    </source>
</evidence>
<feature type="coiled-coil region" evidence="1">
    <location>
        <begin position="357"/>
        <end position="395"/>
    </location>
</feature>
<evidence type="ECO:0000256" key="2">
    <source>
        <dbReference type="SAM" id="MobiDB-lite"/>
    </source>
</evidence>